<proteinExistence type="predicted"/>
<dbReference type="EMBL" id="KN831802">
    <property type="protein sequence ID" value="KIM36839.1"/>
    <property type="molecule type" value="Genomic_DNA"/>
</dbReference>
<accession>A0A0C3BXP7</accession>
<reference evidence="1 2" key="1">
    <citation type="submission" date="2014-04" db="EMBL/GenBank/DDBJ databases">
        <authorList>
            <consortium name="DOE Joint Genome Institute"/>
            <person name="Kuo A."/>
            <person name="Gay G."/>
            <person name="Dore J."/>
            <person name="Kohler A."/>
            <person name="Nagy L.G."/>
            <person name="Floudas D."/>
            <person name="Copeland A."/>
            <person name="Barry K.W."/>
            <person name="Cichocki N."/>
            <person name="Veneault-Fourrey C."/>
            <person name="LaButti K."/>
            <person name="Lindquist E.A."/>
            <person name="Lipzen A."/>
            <person name="Lundell T."/>
            <person name="Morin E."/>
            <person name="Murat C."/>
            <person name="Sun H."/>
            <person name="Tunlid A."/>
            <person name="Henrissat B."/>
            <person name="Grigoriev I.V."/>
            <person name="Hibbett D.S."/>
            <person name="Martin F."/>
            <person name="Nordberg H.P."/>
            <person name="Cantor M.N."/>
            <person name="Hua S.X."/>
        </authorList>
    </citation>
    <scope>NUCLEOTIDE SEQUENCE [LARGE SCALE GENOMIC DNA]</scope>
    <source>
        <strain evidence="2">h7</strain>
    </source>
</reference>
<sequence length="85" mass="9758">MNNGHWTTPKSAEKAILFMSICHICQYTRHFESSPEFQKEEHVVGIASHIKCQPPLVTALNCGLESWTRFRRRRFPASYCGAMST</sequence>
<dbReference type="AlphaFoldDB" id="A0A0C3BXP7"/>
<protein>
    <submittedName>
        <fullName evidence="1">Uncharacterized protein</fullName>
    </submittedName>
</protein>
<dbReference type="HOGENOM" id="CLU_2512891_0_0_1"/>
<reference evidence="2" key="2">
    <citation type="submission" date="2015-01" db="EMBL/GenBank/DDBJ databases">
        <title>Evolutionary Origins and Diversification of the Mycorrhizal Mutualists.</title>
        <authorList>
            <consortium name="DOE Joint Genome Institute"/>
            <consortium name="Mycorrhizal Genomics Consortium"/>
            <person name="Kohler A."/>
            <person name="Kuo A."/>
            <person name="Nagy L.G."/>
            <person name="Floudas D."/>
            <person name="Copeland A."/>
            <person name="Barry K.W."/>
            <person name="Cichocki N."/>
            <person name="Veneault-Fourrey C."/>
            <person name="LaButti K."/>
            <person name="Lindquist E.A."/>
            <person name="Lipzen A."/>
            <person name="Lundell T."/>
            <person name="Morin E."/>
            <person name="Murat C."/>
            <person name="Riley R."/>
            <person name="Ohm R."/>
            <person name="Sun H."/>
            <person name="Tunlid A."/>
            <person name="Henrissat B."/>
            <person name="Grigoriev I.V."/>
            <person name="Hibbett D.S."/>
            <person name="Martin F."/>
        </authorList>
    </citation>
    <scope>NUCLEOTIDE SEQUENCE [LARGE SCALE GENOMIC DNA]</scope>
    <source>
        <strain evidence="2">h7</strain>
    </source>
</reference>
<gene>
    <name evidence="1" type="ORF">M413DRAFT_285390</name>
</gene>
<evidence type="ECO:0000313" key="2">
    <source>
        <dbReference type="Proteomes" id="UP000053424"/>
    </source>
</evidence>
<evidence type="ECO:0000313" key="1">
    <source>
        <dbReference type="EMBL" id="KIM36839.1"/>
    </source>
</evidence>
<dbReference type="Proteomes" id="UP000053424">
    <property type="component" value="Unassembled WGS sequence"/>
</dbReference>
<keyword evidence="2" id="KW-1185">Reference proteome</keyword>
<name>A0A0C3BXP7_HEBCY</name>
<organism evidence="1 2">
    <name type="scientific">Hebeloma cylindrosporum</name>
    <dbReference type="NCBI Taxonomy" id="76867"/>
    <lineage>
        <taxon>Eukaryota</taxon>
        <taxon>Fungi</taxon>
        <taxon>Dikarya</taxon>
        <taxon>Basidiomycota</taxon>
        <taxon>Agaricomycotina</taxon>
        <taxon>Agaricomycetes</taxon>
        <taxon>Agaricomycetidae</taxon>
        <taxon>Agaricales</taxon>
        <taxon>Agaricineae</taxon>
        <taxon>Hymenogastraceae</taxon>
        <taxon>Hebeloma</taxon>
    </lineage>
</organism>